<dbReference type="SUPFAM" id="SSF51206">
    <property type="entry name" value="cAMP-binding domain-like"/>
    <property type="match status" value="1"/>
</dbReference>
<dbReference type="Proteomes" id="UP000824035">
    <property type="component" value="Unassembled WGS sequence"/>
</dbReference>
<name>A0A9D2IYZ7_9FIRM</name>
<dbReference type="PROSITE" id="PS50042">
    <property type="entry name" value="CNMP_BINDING_3"/>
    <property type="match status" value="1"/>
</dbReference>
<dbReference type="AlphaFoldDB" id="A0A9D2IYZ7"/>
<feature type="domain" description="Cyclic nucleotide-binding" evidence="4">
    <location>
        <begin position="36"/>
        <end position="135"/>
    </location>
</feature>
<dbReference type="CDD" id="cd00038">
    <property type="entry name" value="CAP_ED"/>
    <property type="match status" value="1"/>
</dbReference>
<keyword evidence="2" id="KW-0238">DNA-binding</keyword>
<dbReference type="InterPro" id="IPR036390">
    <property type="entry name" value="WH_DNA-bd_sf"/>
</dbReference>
<dbReference type="GO" id="GO:0003677">
    <property type="term" value="F:DNA binding"/>
    <property type="evidence" value="ECO:0007669"/>
    <property type="project" value="UniProtKB-KW"/>
</dbReference>
<dbReference type="PROSITE" id="PS51063">
    <property type="entry name" value="HTH_CRP_2"/>
    <property type="match status" value="1"/>
</dbReference>
<evidence type="ECO:0000256" key="3">
    <source>
        <dbReference type="ARBA" id="ARBA00023163"/>
    </source>
</evidence>
<evidence type="ECO:0000313" key="7">
    <source>
        <dbReference type="Proteomes" id="UP000824035"/>
    </source>
</evidence>
<organism evidence="6 7">
    <name type="scientific">Candidatus Allofournierella merdipullorum</name>
    <dbReference type="NCBI Taxonomy" id="2838595"/>
    <lineage>
        <taxon>Bacteria</taxon>
        <taxon>Bacillati</taxon>
        <taxon>Bacillota</taxon>
        <taxon>Clostridia</taxon>
        <taxon>Eubacteriales</taxon>
        <taxon>Oscillospiraceae</taxon>
        <taxon>Allofournierella</taxon>
    </lineage>
</organism>
<reference evidence="6" key="1">
    <citation type="journal article" date="2021" name="PeerJ">
        <title>Extensive microbial diversity within the chicken gut microbiome revealed by metagenomics and culture.</title>
        <authorList>
            <person name="Gilroy R."/>
            <person name="Ravi A."/>
            <person name="Getino M."/>
            <person name="Pursley I."/>
            <person name="Horton D.L."/>
            <person name="Alikhan N.F."/>
            <person name="Baker D."/>
            <person name="Gharbi K."/>
            <person name="Hall N."/>
            <person name="Watson M."/>
            <person name="Adriaenssens E.M."/>
            <person name="Foster-Nyarko E."/>
            <person name="Jarju S."/>
            <person name="Secka A."/>
            <person name="Antonio M."/>
            <person name="Oren A."/>
            <person name="Chaudhuri R.R."/>
            <person name="La Ragione R."/>
            <person name="Hildebrand F."/>
            <person name="Pallen M.J."/>
        </authorList>
    </citation>
    <scope>NUCLEOTIDE SEQUENCE</scope>
    <source>
        <strain evidence="6">ChiGjej4B4-18154</strain>
    </source>
</reference>
<dbReference type="InterPro" id="IPR012318">
    <property type="entry name" value="HTH_CRP"/>
</dbReference>
<evidence type="ECO:0000256" key="2">
    <source>
        <dbReference type="ARBA" id="ARBA00023125"/>
    </source>
</evidence>
<dbReference type="InterPro" id="IPR000595">
    <property type="entry name" value="cNMP-bd_dom"/>
</dbReference>
<keyword evidence="1" id="KW-0805">Transcription regulation</keyword>
<comment type="caution">
    <text evidence="6">The sequence shown here is derived from an EMBL/GenBank/DDBJ whole genome shotgun (WGS) entry which is preliminary data.</text>
</comment>
<evidence type="ECO:0000259" key="5">
    <source>
        <dbReference type="PROSITE" id="PS51063"/>
    </source>
</evidence>
<evidence type="ECO:0000259" key="4">
    <source>
        <dbReference type="PROSITE" id="PS50042"/>
    </source>
</evidence>
<dbReference type="Gene3D" id="1.10.10.10">
    <property type="entry name" value="Winged helix-like DNA-binding domain superfamily/Winged helix DNA-binding domain"/>
    <property type="match status" value="1"/>
</dbReference>
<keyword evidence="3" id="KW-0804">Transcription</keyword>
<reference evidence="6" key="2">
    <citation type="submission" date="2021-04" db="EMBL/GenBank/DDBJ databases">
        <authorList>
            <person name="Gilroy R."/>
        </authorList>
    </citation>
    <scope>NUCLEOTIDE SEQUENCE</scope>
    <source>
        <strain evidence="6">ChiGjej4B4-18154</strain>
    </source>
</reference>
<dbReference type="SMART" id="SM00100">
    <property type="entry name" value="cNMP"/>
    <property type="match status" value="1"/>
</dbReference>
<evidence type="ECO:0000313" key="6">
    <source>
        <dbReference type="EMBL" id="HIZ30473.1"/>
    </source>
</evidence>
<dbReference type="SMART" id="SM00419">
    <property type="entry name" value="HTH_CRP"/>
    <property type="match status" value="1"/>
</dbReference>
<dbReference type="Pfam" id="PF13545">
    <property type="entry name" value="HTH_Crp_2"/>
    <property type="match status" value="1"/>
</dbReference>
<dbReference type="InterPro" id="IPR014710">
    <property type="entry name" value="RmlC-like_jellyroll"/>
</dbReference>
<feature type="domain" description="HTH crp-type" evidence="5">
    <location>
        <begin position="149"/>
        <end position="215"/>
    </location>
</feature>
<dbReference type="Pfam" id="PF00027">
    <property type="entry name" value="cNMP_binding"/>
    <property type="match status" value="1"/>
</dbReference>
<dbReference type="Gene3D" id="2.60.120.10">
    <property type="entry name" value="Jelly Rolls"/>
    <property type="match status" value="1"/>
</dbReference>
<gene>
    <name evidence="6" type="ORF">H9813_04460</name>
</gene>
<sequence length="223" mass="25334">MIQRQEPPASASYLFNADMAPYRELFLRRCPPPMLMPRGNRVCKKGVTKGWMYYLSQGLLKVYSSNSYGYDRVIAFLKDDNIFGLDCFDPDQPSVVTIECVTDSWVMPLQSEMLTGIMRESPDFACDLVAYYAKVMRQLCFDTENQSINDAKVRLVNFLYLYAESSGDDRIAMSQQNLAAAANCSRSSIARICTQLKEAGLIRVHGRGLTVLDRERLKAFCRL</sequence>
<dbReference type="SUPFAM" id="SSF46785">
    <property type="entry name" value="Winged helix' DNA-binding domain"/>
    <property type="match status" value="1"/>
</dbReference>
<proteinExistence type="predicted"/>
<evidence type="ECO:0000256" key="1">
    <source>
        <dbReference type="ARBA" id="ARBA00023015"/>
    </source>
</evidence>
<protein>
    <submittedName>
        <fullName evidence="6">Crp/Fnr family transcriptional regulator</fullName>
    </submittedName>
</protein>
<dbReference type="InterPro" id="IPR018490">
    <property type="entry name" value="cNMP-bd_dom_sf"/>
</dbReference>
<dbReference type="GO" id="GO:0006355">
    <property type="term" value="P:regulation of DNA-templated transcription"/>
    <property type="evidence" value="ECO:0007669"/>
    <property type="project" value="InterPro"/>
</dbReference>
<dbReference type="EMBL" id="DXBV01000042">
    <property type="protein sequence ID" value="HIZ30473.1"/>
    <property type="molecule type" value="Genomic_DNA"/>
</dbReference>
<dbReference type="InterPro" id="IPR036388">
    <property type="entry name" value="WH-like_DNA-bd_sf"/>
</dbReference>
<accession>A0A9D2IYZ7</accession>